<feature type="domain" description="Receptor ligand binding region" evidence="5">
    <location>
        <begin position="2"/>
        <end position="105"/>
    </location>
</feature>
<dbReference type="OrthoDB" id="5984008at2759"/>
<keyword evidence="2" id="KW-0812">Transmembrane</keyword>
<accession>A0A9Q1JZJ7</accession>
<comment type="caution">
    <text evidence="6">The sequence shown here is derived from an EMBL/GenBank/DDBJ whole genome shotgun (WGS) entry which is preliminary data.</text>
</comment>
<evidence type="ECO:0000256" key="4">
    <source>
        <dbReference type="ARBA" id="ARBA00023136"/>
    </source>
</evidence>
<organism evidence="6 7">
    <name type="scientific">Carnegiea gigantea</name>
    <dbReference type="NCBI Taxonomy" id="171969"/>
    <lineage>
        <taxon>Eukaryota</taxon>
        <taxon>Viridiplantae</taxon>
        <taxon>Streptophyta</taxon>
        <taxon>Embryophyta</taxon>
        <taxon>Tracheophyta</taxon>
        <taxon>Spermatophyta</taxon>
        <taxon>Magnoliopsida</taxon>
        <taxon>eudicotyledons</taxon>
        <taxon>Gunneridae</taxon>
        <taxon>Pentapetalae</taxon>
        <taxon>Caryophyllales</taxon>
        <taxon>Cactineae</taxon>
        <taxon>Cactaceae</taxon>
        <taxon>Cactoideae</taxon>
        <taxon>Echinocereeae</taxon>
        <taxon>Carnegiea</taxon>
    </lineage>
</organism>
<protein>
    <recommendedName>
        <fullName evidence="5">Receptor ligand binding region domain-containing protein</fullName>
    </recommendedName>
</protein>
<dbReference type="GO" id="GO:0016020">
    <property type="term" value="C:membrane"/>
    <property type="evidence" value="ECO:0007669"/>
    <property type="project" value="UniProtKB-SubCell"/>
</dbReference>
<evidence type="ECO:0000256" key="1">
    <source>
        <dbReference type="ARBA" id="ARBA00004370"/>
    </source>
</evidence>
<dbReference type="PANTHER" id="PTHR18966">
    <property type="entry name" value="IONOTROPIC GLUTAMATE RECEPTOR"/>
    <property type="match status" value="1"/>
</dbReference>
<comment type="subcellular location">
    <subcellularLocation>
        <location evidence="1">Membrane</location>
    </subcellularLocation>
</comment>
<dbReference type="Proteomes" id="UP001153076">
    <property type="component" value="Unassembled WGS sequence"/>
</dbReference>
<proteinExistence type="predicted"/>
<dbReference type="Gene3D" id="3.40.190.10">
    <property type="entry name" value="Periplasmic binding protein-like II"/>
    <property type="match status" value="1"/>
</dbReference>
<gene>
    <name evidence="6" type="ORF">Cgig2_001196</name>
</gene>
<evidence type="ECO:0000313" key="6">
    <source>
        <dbReference type="EMBL" id="KAJ8434003.1"/>
    </source>
</evidence>
<keyword evidence="4" id="KW-0472">Membrane</keyword>
<dbReference type="InterPro" id="IPR028082">
    <property type="entry name" value="Peripla_BP_I"/>
</dbReference>
<dbReference type="EMBL" id="JAKOGI010000505">
    <property type="protein sequence ID" value="KAJ8434003.1"/>
    <property type="molecule type" value="Genomic_DNA"/>
</dbReference>
<name>A0A9Q1JZJ7_9CARY</name>
<evidence type="ECO:0000256" key="3">
    <source>
        <dbReference type="ARBA" id="ARBA00022989"/>
    </source>
</evidence>
<dbReference type="InterPro" id="IPR001828">
    <property type="entry name" value="ANF_lig-bd_rcpt"/>
</dbReference>
<dbReference type="Gene3D" id="3.40.50.2300">
    <property type="match status" value="3"/>
</dbReference>
<dbReference type="SUPFAM" id="SSF53822">
    <property type="entry name" value="Periplasmic binding protein-like I"/>
    <property type="match status" value="1"/>
</dbReference>
<sequence length="455" mass="51862">MQELAKVKMMESGVLLVHTIVTDGLIILKVAEQLSMMNVEDVWIATAWLPIILDSQPNPHIFKNSHGVLKLRYHTPDSQRKRAFIAWWNQLSEGSIRLNAYGLYTYALIILETNTTCLTGPISFDSNRSLPNPSYDIINIVGSQLRQIGYYRPSQIILAYLLWHLRFSTPDTKLFKCLSEAIQPSMAWRSQAEASWMGFPRGWKEIMGWSSLEALRILFIGIIRFLKSMWVLHRRFLAAIKSLPYDVPCEFILFGDGHQNPNYIELVSRIAEEEFDAAVGDIAILAQRTKIVPYQHSGLVVVVPVRKLSHSPWTSLRTFTTDMWVGTVGFLNCETVVWILEKRVNTAFRGEPKRLLITLLWFSFSTLLFKHSKLISNGTSLGLLFELLLFELLGEKVMSSLGRLILKRSAVGELLLLFMNGHMWTCFSLSTAKFACAGNEFTRSERGFVSFTIDN</sequence>
<dbReference type="InterPro" id="IPR015683">
    <property type="entry name" value="Ionotropic_Glu_rcpt"/>
</dbReference>
<keyword evidence="3" id="KW-1133">Transmembrane helix</keyword>
<evidence type="ECO:0000259" key="5">
    <source>
        <dbReference type="Pfam" id="PF01094"/>
    </source>
</evidence>
<reference evidence="6" key="1">
    <citation type="submission" date="2022-04" db="EMBL/GenBank/DDBJ databases">
        <title>Carnegiea gigantea Genome sequencing and assembly v2.</title>
        <authorList>
            <person name="Copetti D."/>
            <person name="Sanderson M.J."/>
            <person name="Burquez A."/>
            <person name="Wojciechowski M.F."/>
        </authorList>
    </citation>
    <scope>NUCLEOTIDE SEQUENCE</scope>
    <source>
        <strain evidence="6">SGP5-SGP5p</strain>
        <tissue evidence="6">Aerial part</tissue>
    </source>
</reference>
<dbReference type="Pfam" id="PF01094">
    <property type="entry name" value="ANF_receptor"/>
    <property type="match status" value="1"/>
</dbReference>
<keyword evidence="7" id="KW-1185">Reference proteome</keyword>
<dbReference type="SUPFAM" id="SSF53850">
    <property type="entry name" value="Periplasmic binding protein-like II"/>
    <property type="match status" value="1"/>
</dbReference>
<dbReference type="AlphaFoldDB" id="A0A9Q1JZJ7"/>
<evidence type="ECO:0000256" key="2">
    <source>
        <dbReference type="ARBA" id="ARBA00022692"/>
    </source>
</evidence>
<evidence type="ECO:0000313" key="7">
    <source>
        <dbReference type="Proteomes" id="UP001153076"/>
    </source>
</evidence>